<name>A0ABP9VBL5_9DEIO</name>
<comment type="caution">
    <text evidence="1">The sequence shown here is derived from an EMBL/GenBank/DDBJ whole genome shotgun (WGS) entry which is preliminary data.</text>
</comment>
<reference evidence="1 2" key="1">
    <citation type="submission" date="2024-02" db="EMBL/GenBank/DDBJ databases">
        <title>Deinococcus xinjiangensis NBRC 107630.</title>
        <authorList>
            <person name="Ichikawa N."/>
            <person name="Katano-Makiyama Y."/>
            <person name="Hidaka K."/>
        </authorList>
    </citation>
    <scope>NUCLEOTIDE SEQUENCE [LARGE SCALE GENOMIC DNA]</scope>
    <source>
        <strain evidence="1 2">NBRC 107630</strain>
    </source>
</reference>
<evidence type="ECO:0000313" key="1">
    <source>
        <dbReference type="EMBL" id="GAA5502634.1"/>
    </source>
</evidence>
<organism evidence="1 2">
    <name type="scientific">Deinococcus xinjiangensis</name>
    <dbReference type="NCBI Taxonomy" id="457454"/>
    <lineage>
        <taxon>Bacteria</taxon>
        <taxon>Thermotogati</taxon>
        <taxon>Deinococcota</taxon>
        <taxon>Deinococci</taxon>
        <taxon>Deinococcales</taxon>
        <taxon>Deinococcaceae</taxon>
        <taxon>Deinococcus</taxon>
    </lineage>
</organism>
<keyword evidence="2" id="KW-1185">Reference proteome</keyword>
<evidence type="ECO:0000313" key="2">
    <source>
        <dbReference type="Proteomes" id="UP001458946"/>
    </source>
</evidence>
<sequence length="88" mass="9900">MFAAGSQEQRVPLGTLQHLPALRCIPVVLVEKTTQRTLADEFSPVECRFGRRVEEQSERSPEAALLVRRGGDRQELICQNADTLPRNL</sequence>
<accession>A0ABP9VBL5</accession>
<dbReference type="EMBL" id="BAABRN010000026">
    <property type="protein sequence ID" value="GAA5502634.1"/>
    <property type="molecule type" value="Genomic_DNA"/>
</dbReference>
<proteinExistence type="predicted"/>
<protein>
    <submittedName>
        <fullName evidence="1">Uncharacterized protein</fullName>
    </submittedName>
</protein>
<dbReference type="Proteomes" id="UP001458946">
    <property type="component" value="Unassembled WGS sequence"/>
</dbReference>
<gene>
    <name evidence="1" type="ORF">Dxin01_02378</name>
</gene>